<evidence type="ECO:0000256" key="5">
    <source>
        <dbReference type="ARBA" id="ARBA00022989"/>
    </source>
</evidence>
<keyword evidence="4 7" id="KW-0812">Transmembrane</keyword>
<dbReference type="KEGG" id="aswu:HUW51_19880"/>
<feature type="domain" description="Mechanosensitive ion channel MscS" evidence="8">
    <location>
        <begin position="109"/>
        <end position="173"/>
    </location>
</feature>
<evidence type="ECO:0000256" key="7">
    <source>
        <dbReference type="SAM" id="Phobius"/>
    </source>
</evidence>
<sequence length="271" mass="30104">MNHDFFDFNRYRETLTTFFVTYGARFLVAMLLLFIGLWVINRIVKFINREMITHNVDPSLRPFLRNVLNVALKILLIIAVISQLGMEMTSVFAVLGSAGLAIGLALQGSLANFAGGVLILALKPFRVGDYIEAQGVSGTVNLINILNTVIKTPENKTIYIPNGPLASSTIVNYDVESNRRADIRILIHYGNDVALAKNLIRQLIAQDNRILPEPAPQVVSENTDMGVNIYTRVWAAKGNVGGITNDFHDWIRSAFEKNGITIAYRDPNASR</sequence>
<dbReference type="SUPFAM" id="SSF82861">
    <property type="entry name" value="Mechanosensitive channel protein MscS (YggB), transmembrane region"/>
    <property type="match status" value="1"/>
</dbReference>
<dbReference type="InterPro" id="IPR006685">
    <property type="entry name" value="MscS_channel_2nd"/>
</dbReference>
<dbReference type="Gene3D" id="2.30.30.60">
    <property type="match status" value="1"/>
</dbReference>
<dbReference type="RefSeq" id="WP_185271366.1">
    <property type="nucleotide sequence ID" value="NZ_CP055156.1"/>
</dbReference>
<evidence type="ECO:0000259" key="10">
    <source>
        <dbReference type="Pfam" id="PF21088"/>
    </source>
</evidence>
<dbReference type="EMBL" id="CP055156">
    <property type="protein sequence ID" value="QNF34872.1"/>
    <property type="molecule type" value="Genomic_DNA"/>
</dbReference>
<evidence type="ECO:0000259" key="8">
    <source>
        <dbReference type="Pfam" id="PF00924"/>
    </source>
</evidence>
<keyword evidence="3" id="KW-1003">Cell membrane</keyword>
<dbReference type="InterPro" id="IPR045275">
    <property type="entry name" value="MscS_archaea/bacteria_type"/>
</dbReference>
<dbReference type="InterPro" id="IPR049278">
    <property type="entry name" value="MS_channel_C"/>
</dbReference>
<dbReference type="SUPFAM" id="SSF82689">
    <property type="entry name" value="Mechanosensitive channel protein MscS (YggB), C-terminal domain"/>
    <property type="match status" value="1"/>
</dbReference>
<dbReference type="Pfam" id="PF00924">
    <property type="entry name" value="MS_channel_2nd"/>
    <property type="match status" value="1"/>
</dbReference>
<keyword evidence="6 7" id="KW-0472">Membrane</keyword>
<dbReference type="Pfam" id="PF21088">
    <property type="entry name" value="MS_channel_1st"/>
    <property type="match status" value="1"/>
</dbReference>
<dbReference type="InterPro" id="IPR010920">
    <property type="entry name" value="LSM_dom_sf"/>
</dbReference>
<dbReference type="InterPro" id="IPR011066">
    <property type="entry name" value="MscS_channel_C_sf"/>
</dbReference>
<proteinExistence type="inferred from homology"/>
<dbReference type="Proteomes" id="UP000515237">
    <property type="component" value="Chromosome"/>
</dbReference>
<feature type="transmembrane region" description="Helical" evidence="7">
    <location>
        <begin position="20"/>
        <end position="40"/>
    </location>
</feature>
<evidence type="ECO:0000256" key="3">
    <source>
        <dbReference type="ARBA" id="ARBA00022475"/>
    </source>
</evidence>
<comment type="subcellular location">
    <subcellularLocation>
        <location evidence="1">Cell membrane</location>
        <topology evidence="1">Multi-pass membrane protein</topology>
    </subcellularLocation>
</comment>
<comment type="similarity">
    <text evidence="2">Belongs to the MscS (TC 1.A.23) family.</text>
</comment>
<dbReference type="SUPFAM" id="SSF50182">
    <property type="entry name" value="Sm-like ribonucleoproteins"/>
    <property type="match status" value="1"/>
</dbReference>
<keyword evidence="5 7" id="KW-1133">Transmembrane helix</keyword>
<organism evidence="11 12">
    <name type="scientific">Adhaeribacter swui</name>
    <dbReference type="NCBI Taxonomy" id="2086471"/>
    <lineage>
        <taxon>Bacteria</taxon>
        <taxon>Pseudomonadati</taxon>
        <taxon>Bacteroidota</taxon>
        <taxon>Cytophagia</taxon>
        <taxon>Cytophagales</taxon>
        <taxon>Hymenobacteraceae</taxon>
        <taxon>Adhaeribacter</taxon>
    </lineage>
</organism>
<dbReference type="InterPro" id="IPR011014">
    <property type="entry name" value="MscS_channel_TM-2"/>
</dbReference>
<accession>A0A7G7GCI8</accession>
<evidence type="ECO:0000256" key="2">
    <source>
        <dbReference type="ARBA" id="ARBA00008017"/>
    </source>
</evidence>
<name>A0A7G7GCI8_9BACT</name>
<dbReference type="Gene3D" id="3.30.70.100">
    <property type="match status" value="1"/>
</dbReference>
<evidence type="ECO:0000256" key="6">
    <source>
        <dbReference type="ARBA" id="ARBA00023136"/>
    </source>
</evidence>
<dbReference type="GO" id="GO:0005886">
    <property type="term" value="C:plasma membrane"/>
    <property type="evidence" value="ECO:0007669"/>
    <property type="project" value="UniProtKB-SubCell"/>
</dbReference>
<reference evidence="11 12" key="1">
    <citation type="journal article" date="2018" name="Int. J. Syst. Evol. Microbiol.">
        <title>Adhaeribacter swui sp. nov., isolated from wet mud.</title>
        <authorList>
            <person name="Kim D.U."/>
            <person name="Kim K.W."/>
            <person name="Kang M.S."/>
            <person name="Kim J.Y."/>
            <person name="Jang J.H."/>
            <person name="Kim M.K."/>
        </authorList>
    </citation>
    <scope>NUCLEOTIDE SEQUENCE [LARGE SCALE GENOMIC DNA]</scope>
    <source>
        <strain evidence="11 12">KCTC 52873</strain>
    </source>
</reference>
<keyword evidence="12" id="KW-1185">Reference proteome</keyword>
<evidence type="ECO:0000259" key="9">
    <source>
        <dbReference type="Pfam" id="PF21082"/>
    </source>
</evidence>
<feature type="domain" description="Mechanosensitive ion channel MscS C-terminal" evidence="9">
    <location>
        <begin position="183"/>
        <end position="262"/>
    </location>
</feature>
<feature type="domain" description="Mechanosensitive ion channel transmembrane helices 2/3" evidence="10">
    <location>
        <begin position="66"/>
        <end position="107"/>
    </location>
</feature>
<dbReference type="PANTHER" id="PTHR30221">
    <property type="entry name" value="SMALL-CONDUCTANCE MECHANOSENSITIVE CHANNEL"/>
    <property type="match status" value="1"/>
</dbReference>
<dbReference type="InterPro" id="IPR023408">
    <property type="entry name" value="MscS_beta-dom_sf"/>
</dbReference>
<evidence type="ECO:0000313" key="12">
    <source>
        <dbReference type="Proteomes" id="UP000515237"/>
    </source>
</evidence>
<protein>
    <submittedName>
        <fullName evidence="11">Mechanosensitive ion channel</fullName>
    </submittedName>
</protein>
<dbReference type="InterPro" id="IPR049142">
    <property type="entry name" value="MS_channel_1st"/>
</dbReference>
<feature type="transmembrane region" description="Helical" evidence="7">
    <location>
        <begin position="67"/>
        <end position="86"/>
    </location>
</feature>
<dbReference type="PANTHER" id="PTHR30221:SF1">
    <property type="entry name" value="SMALL-CONDUCTANCE MECHANOSENSITIVE CHANNEL"/>
    <property type="match status" value="1"/>
</dbReference>
<evidence type="ECO:0000256" key="4">
    <source>
        <dbReference type="ARBA" id="ARBA00022692"/>
    </source>
</evidence>
<dbReference type="GO" id="GO:0008381">
    <property type="term" value="F:mechanosensitive monoatomic ion channel activity"/>
    <property type="evidence" value="ECO:0007669"/>
    <property type="project" value="InterPro"/>
</dbReference>
<gene>
    <name evidence="11" type="ORF">HUW51_19880</name>
</gene>
<dbReference type="Gene3D" id="1.10.287.1260">
    <property type="match status" value="1"/>
</dbReference>
<dbReference type="AlphaFoldDB" id="A0A7G7GCI8"/>
<dbReference type="Pfam" id="PF21082">
    <property type="entry name" value="MS_channel_3rd"/>
    <property type="match status" value="1"/>
</dbReference>
<evidence type="ECO:0000313" key="11">
    <source>
        <dbReference type="EMBL" id="QNF34872.1"/>
    </source>
</evidence>
<feature type="transmembrane region" description="Helical" evidence="7">
    <location>
        <begin position="92"/>
        <end position="122"/>
    </location>
</feature>
<evidence type="ECO:0000256" key="1">
    <source>
        <dbReference type="ARBA" id="ARBA00004651"/>
    </source>
</evidence>